<dbReference type="Gene3D" id="1.10.460.10">
    <property type="entry name" value="Topoisomerase I, domain 2"/>
    <property type="match status" value="2"/>
</dbReference>
<evidence type="ECO:0000313" key="17">
    <source>
        <dbReference type="Proteomes" id="UP000029725"/>
    </source>
</evidence>
<dbReference type="HOGENOM" id="CLU_393337_0_0_1"/>
<dbReference type="InterPro" id="IPR013826">
    <property type="entry name" value="Topo_IA_cen_sub3"/>
</dbReference>
<dbReference type="GO" id="GO:0006265">
    <property type="term" value="P:DNA topological change"/>
    <property type="evidence" value="ECO:0007669"/>
    <property type="project" value="InterPro"/>
</dbReference>
<evidence type="ECO:0000256" key="4">
    <source>
        <dbReference type="ARBA" id="ARBA00022723"/>
    </source>
</evidence>
<dbReference type="InterPro" id="IPR013825">
    <property type="entry name" value="Topo_IA_cen_sub2"/>
</dbReference>
<dbReference type="PANTHER" id="PTHR11390:SF21">
    <property type="entry name" value="DNA TOPOISOMERASE 3-ALPHA"/>
    <property type="match status" value="1"/>
</dbReference>
<evidence type="ECO:0000256" key="2">
    <source>
        <dbReference type="ARBA" id="ARBA00009446"/>
    </source>
</evidence>
<comment type="function">
    <text evidence="11">Introduces a single-strand break via transesterification at a target site in duplex DNA. Releases the supercoiling and torsional tension of DNA introduced during the DNA replication and transcription by transiently cleaving and rejoining one strand of the DNA duplex. The scissile phosphodiester is attacked by the catalytic tyrosine of the enzyme, resulting in the formation of a DNA-(5'-phosphotyrosyl)-enzyme intermediate and the expulsion of a 3'-OH DNA strand.</text>
</comment>
<dbReference type="GO" id="GO:0006281">
    <property type="term" value="P:DNA repair"/>
    <property type="evidence" value="ECO:0007669"/>
    <property type="project" value="TreeGrafter"/>
</dbReference>
<dbReference type="GO" id="GO:0003917">
    <property type="term" value="F:DNA topoisomerase type I (single strand cut, ATP-independent) activity"/>
    <property type="evidence" value="ECO:0007669"/>
    <property type="project" value="UniProtKB-EC"/>
</dbReference>
<feature type="compositionally biased region" description="Polar residues" evidence="12">
    <location>
        <begin position="687"/>
        <end position="701"/>
    </location>
</feature>
<feature type="region of interest" description="Disordered" evidence="12">
    <location>
        <begin position="672"/>
        <end position="701"/>
    </location>
</feature>
<keyword evidence="7 11" id="KW-0799">Topoisomerase</keyword>
<protein>
    <recommendedName>
        <fullName evidence="3 11">DNA topoisomerase</fullName>
        <ecNumber evidence="3 11">5.6.2.1</ecNumber>
    </recommendedName>
</protein>
<evidence type="ECO:0000256" key="7">
    <source>
        <dbReference type="ARBA" id="ARBA00023029"/>
    </source>
</evidence>
<evidence type="ECO:0000256" key="8">
    <source>
        <dbReference type="ARBA" id="ARBA00023125"/>
    </source>
</evidence>
<dbReference type="InterPro" id="IPR034144">
    <property type="entry name" value="TOPRIM_TopoIII"/>
</dbReference>
<accession>A0A098VN08</accession>
<sequence>MTSVLGHIESLDFSEDYSNWQKVDPLQLLYAPLLSKYDSKNNKGIFKTLEREARNCDVLILWTDCDREGEAIGSSIAKICLQVNTHLCVKRARYSSVTAKDIYYSMSRLTELDYNQAKAVEVRQEIDLRTGCAFTRFLTLAYQRTNSKTIISYGPCQFPTLGFVVEQYWRRKNFISEPFWAIKLEIEKATQTVHLAWGRSRLFDPLIATLILERLLQSPLATYCILFFPVSKPYPLTTIALQKFASSYLKISSHKLMKVGDLFVYLDCRIVIQPGIHQLSKNGDRSISSLQSSKMGPFCCKVLSIGPFGRLIAEQSELFQPPRKGKKDDQAHPPIHPTKPGIELEGEEFKIYEYITRRFLACCSKDAVGFKASATLTIRDEESFHCEGSYPTELNYLEVYQPYETWSAVTLPKFTLNEKIMPKELKIDAGRTTAPLLLSESDLIATMDRNGIEADSVGWQQDAPSEQSGTFISRENEDDEYRNTTSDHDDFDEHGKKRKPCKPPKAKSKKATKTSSPTSGYSDNVEDANAVHLCNCNLPVVKRKVSKSGPNTGRFFYVCSLKEGSSCGAFLWADDVENTVNAPRQTRGGSLDLHANQTRFKGANGAKRPRDQSCASADLSDPTLKCNCGLIAKVSNVKGGPNVGRPYATCVKASSTRCKYYVWLDDHDHADDRANGSSGGDHRRKGSTSNTSFSNYFPSDC</sequence>
<feature type="compositionally biased region" description="Basic residues" evidence="12">
    <location>
        <begin position="496"/>
        <end position="512"/>
    </location>
</feature>
<dbReference type="GO" id="GO:0031422">
    <property type="term" value="C:RecQ family helicase-topoisomerase III complex"/>
    <property type="evidence" value="ECO:0007669"/>
    <property type="project" value="TreeGrafter"/>
</dbReference>
<keyword evidence="9 11" id="KW-0413">Isomerase</keyword>
<dbReference type="Pfam" id="PF01751">
    <property type="entry name" value="Toprim"/>
    <property type="match status" value="1"/>
</dbReference>
<evidence type="ECO:0000256" key="10">
    <source>
        <dbReference type="PROSITE-ProRule" id="PRU01343"/>
    </source>
</evidence>
<organism evidence="16 17">
    <name type="scientific">Mitosporidium daphniae</name>
    <dbReference type="NCBI Taxonomy" id="1485682"/>
    <lineage>
        <taxon>Eukaryota</taxon>
        <taxon>Fungi</taxon>
        <taxon>Fungi incertae sedis</taxon>
        <taxon>Microsporidia</taxon>
        <taxon>Mitosporidium</taxon>
    </lineage>
</organism>
<dbReference type="InterPro" id="IPR013824">
    <property type="entry name" value="Topo_IA_cen_sub1"/>
</dbReference>
<dbReference type="Pfam" id="PF01131">
    <property type="entry name" value="Topoisom_bac"/>
    <property type="match status" value="2"/>
</dbReference>
<dbReference type="GO" id="GO:0003677">
    <property type="term" value="F:DNA binding"/>
    <property type="evidence" value="ECO:0007669"/>
    <property type="project" value="UniProtKB-KW"/>
</dbReference>
<dbReference type="EC" id="5.6.2.1" evidence="3 11"/>
<dbReference type="RefSeq" id="XP_013236879.1">
    <property type="nucleotide sequence ID" value="XM_013381425.1"/>
</dbReference>
<feature type="domain" description="Topo IA-type catalytic" evidence="15">
    <location>
        <begin position="113"/>
        <end position="541"/>
    </location>
</feature>
<gene>
    <name evidence="16" type="ORF">DI09_6p360</name>
</gene>
<feature type="compositionally biased region" description="Basic and acidic residues" evidence="12">
    <location>
        <begin position="481"/>
        <end position="495"/>
    </location>
</feature>
<keyword evidence="5 10" id="KW-0863">Zinc-finger</keyword>
<dbReference type="InterPro" id="IPR000380">
    <property type="entry name" value="Topo_IA"/>
</dbReference>
<evidence type="ECO:0000256" key="5">
    <source>
        <dbReference type="ARBA" id="ARBA00022771"/>
    </source>
</evidence>
<comment type="similarity">
    <text evidence="2 11">Belongs to the type IA topoisomerase family.</text>
</comment>
<comment type="caution">
    <text evidence="16">The sequence shown here is derived from an EMBL/GenBank/DDBJ whole genome shotgun (WGS) entry which is preliminary data.</text>
</comment>
<dbReference type="InterPro" id="IPR003602">
    <property type="entry name" value="Topo_IA_DNA-bd_dom"/>
</dbReference>
<dbReference type="GeneID" id="25260667"/>
<dbReference type="Gene3D" id="1.10.290.10">
    <property type="entry name" value="Topoisomerase I, domain 4"/>
    <property type="match status" value="2"/>
</dbReference>
<dbReference type="GO" id="GO:0005634">
    <property type="term" value="C:nucleus"/>
    <property type="evidence" value="ECO:0007669"/>
    <property type="project" value="TreeGrafter"/>
</dbReference>
<feature type="region of interest" description="Disordered" evidence="12">
    <location>
        <begin position="321"/>
        <end position="341"/>
    </location>
</feature>
<dbReference type="InterPro" id="IPR013497">
    <property type="entry name" value="Topo_IA_cen"/>
</dbReference>
<name>A0A098VN08_9MICR</name>
<dbReference type="SMART" id="SM00436">
    <property type="entry name" value="TOP1Bc"/>
    <property type="match status" value="1"/>
</dbReference>
<dbReference type="InterPro" id="IPR023405">
    <property type="entry name" value="Topo_IA_core_domain"/>
</dbReference>
<dbReference type="VEuPathDB" id="MicrosporidiaDB:DI09_6p360"/>
<dbReference type="SUPFAM" id="SSF56712">
    <property type="entry name" value="Prokaryotic type I DNA topoisomerase"/>
    <property type="match status" value="1"/>
</dbReference>
<dbReference type="EMBL" id="JMKJ01000579">
    <property type="protein sequence ID" value="KGG50452.1"/>
    <property type="molecule type" value="Genomic_DNA"/>
</dbReference>
<feature type="domain" description="GRF-type" evidence="14">
    <location>
        <begin position="534"/>
        <end position="576"/>
    </location>
</feature>
<dbReference type="SMART" id="SM00437">
    <property type="entry name" value="TOP1Ac"/>
    <property type="match status" value="1"/>
</dbReference>
<proteinExistence type="inferred from homology"/>
<keyword evidence="8 11" id="KW-0238">DNA-binding</keyword>
<dbReference type="CDD" id="cd03362">
    <property type="entry name" value="TOPRIM_TopoIA_TopoIII"/>
    <property type="match status" value="1"/>
</dbReference>
<dbReference type="Gene3D" id="2.70.20.10">
    <property type="entry name" value="Topoisomerase I, domain 3"/>
    <property type="match status" value="2"/>
</dbReference>
<dbReference type="PANTHER" id="PTHR11390">
    <property type="entry name" value="PROKARYOTIC DNA TOPOISOMERASE"/>
    <property type="match status" value="1"/>
</dbReference>
<evidence type="ECO:0000313" key="16">
    <source>
        <dbReference type="EMBL" id="KGG50452.1"/>
    </source>
</evidence>
<feature type="domain" description="GRF-type" evidence="14">
    <location>
        <begin position="626"/>
        <end position="667"/>
    </location>
</feature>
<dbReference type="Proteomes" id="UP000029725">
    <property type="component" value="Unassembled WGS sequence"/>
</dbReference>
<evidence type="ECO:0000259" key="14">
    <source>
        <dbReference type="PROSITE" id="PS51999"/>
    </source>
</evidence>
<evidence type="ECO:0000259" key="15">
    <source>
        <dbReference type="PROSITE" id="PS52039"/>
    </source>
</evidence>
<dbReference type="InterPro" id="IPR010666">
    <property type="entry name" value="Znf_GRF"/>
</dbReference>
<evidence type="ECO:0000256" key="9">
    <source>
        <dbReference type="ARBA" id="ARBA00023235"/>
    </source>
</evidence>
<evidence type="ECO:0000256" key="3">
    <source>
        <dbReference type="ARBA" id="ARBA00012891"/>
    </source>
</evidence>
<comment type="catalytic activity">
    <reaction evidence="1 11">
        <text>ATP-independent breakage of single-stranded DNA, followed by passage and rejoining.</text>
        <dbReference type="EC" id="5.6.2.1"/>
    </reaction>
</comment>
<reference evidence="16 17" key="1">
    <citation type="submission" date="2014-04" db="EMBL/GenBank/DDBJ databases">
        <title>A new species of microsporidia sheds light on the evolution of extreme parasitism.</title>
        <authorList>
            <person name="Haag K.L."/>
            <person name="James T.Y."/>
            <person name="Larsson R."/>
            <person name="Schaer T.M."/>
            <person name="Refardt D."/>
            <person name="Pombert J.-F."/>
            <person name="Ebert D."/>
        </authorList>
    </citation>
    <scope>NUCLEOTIDE SEQUENCE [LARGE SCALE GENOMIC DNA]</scope>
    <source>
        <strain evidence="16 17">UGP3</strain>
        <tissue evidence="16">Spores</tissue>
    </source>
</reference>
<feature type="region of interest" description="Disordered" evidence="12">
    <location>
        <begin position="456"/>
        <end position="524"/>
    </location>
</feature>
<feature type="compositionally biased region" description="Polar residues" evidence="12">
    <location>
        <begin position="458"/>
        <end position="473"/>
    </location>
</feature>
<dbReference type="PROSITE" id="PS52039">
    <property type="entry name" value="TOPO_IA_2"/>
    <property type="match status" value="1"/>
</dbReference>
<dbReference type="GO" id="GO:0006310">
    <property type="term" value="P:DNA recombination"/>
    <property type="evidence" value="ECO:0007669"/>
    <property type="project" value="TreeGrafter"/>
</dbReference>
<dbReference type="PROSITE" id="PS50880">
    <property type="entry name" value="TOPRIM"/>
    <property type="match status" value="1"/>
</dbReference>
<evidence type="ECO:0000256" key="1">
    <source>
        <dbReference type="ARBA" id="ARBA00000213"/>
    </source>
</evidence>
<evidence type="ECO:0000256" key="6">
    <source>
        <dbReference type="ARBA" id="ARBA00022833"/>
    </source>
</evidence>
<dbReference type="GO" id="GO:0008270">
    <property type="term" value="F:zinc ion binding"/>
    <property type="evidence" value="ECO:0007669"/>
    <property type="project" value="UniProtKB-KW"/>
</dbReference>
<dbReference type="InterPro" id="IPR006171">
    <property type="entry name" value="TOPRIM_dom"/>
</dbReference>
<dbReference type="Gene3D" id="3.40.50.140">
    <property type="match status" value="1"/>
</dbReference>
<evidence type="ECO:0000256" key="11">
    <source>
        <dbReference type="RuleBase" id="RU362092"/>
    </source>
</evidence>
<dbReference type="InterPro" id="IPR003601">
    <property type="entry name" value="Topo_IA_2"/>
</dbReference>
<dbReference type="PROSITE" id="PS51999">
    <property type="entry name" value="ZF_GRF"/>
    <property type="match status" value="2"/>
</dbReference>
<feature type="domain" description="Toprim" evidence="13">
    <location>
        <begin position="1"/>
        <end position="97"/>
    </location>
</feature>
<keyword evidence="4" id="KW-0479">Metal-binding</keyword>
<keyword evidence="17" id="KW-1185">Reference proteome</keyword>
<dbReference type="OrthoDB" id="430051at2759"/>
<dbReference type="AlphaFoldDB" id="A0A098VN08"/>
<evidence type="ECO:0000259" key="13">
    <source>
        <dbReference type="PROSITE" id="PS50880"/>
    </source>
</evidence>
<keyword evidence="6" id="KW-0862">Zinc</keyword>
<dbReference type="Pfam" id="PF06839">
    <property type="entry name" value="Zn_ribbon_GRF"/>
    <property type="match status" value="2"/>
</dbReference>
<dbReference type="PRINTS" id="PR00417">
    <property type="entry name" value="PRTPISMRASEI"/>
</dbReference>
<evidence type="ECO:0000256" key="12">
    <source>
        <dbReference type="SAM" id="MobiDB-lite"/>
    </source>
</evidence>